<organism evidence="2 3">
    <name type="scientific">Thanatephorus cucumeris (strain AG1-IA)</name>
    <name type="common">Rice sheath blight fungus</name>
    <name type="synonym">Rhizoctonia solani</name>
    <dbReference type="NCBI Taxonomy" id="983506"/>
    <lineage>
        <taxon>Eukaryota</taxon>
        <taxon>Fungi</taxon>
        <taxon>Dikarya</taxon>
        <taxon>Basidiomycota</taxon>
        <taxon>Agaricomycotina</taxon>
        <taxon>Agaricomycetes</taxon>
        <taxon>Cantharellales</taxon>
        <taxon>Ceratobasidiaceae</taxon>
        <taxon>Rhizoctonia</taxon>
        <taxon>Rhizoctonia solani AG-1</taxon>
    </lineage>
</organism>
<dbReference type="AlphaFoldDB" id="L8XA28"/>
<dbReference type="HOGENOM" id="CLU_1769349_0_0_1"/>
<evidence type="ECO:0000313" key="2">
    <source>
        <dbReference type="EMBL" id="ELU45948.1"/>
    </source>
</evidence>
<evidence type="ECO:0000313" key="3">
    <source>
        <dbReference type="Proteomes" id="UP000011668"/>
    </source>
</evidence>
<name>L8XA28_THACA</name>
<sequence>MEALEKEKIRVEQRVGMVPRSWKTHTHTGRGRARTITSKDNAEDSDDSFDEHQLRRSGATLIGGGAAHGVELERYLATKVQRMGHMLELPTSSSAQSPVSDAGLVPVSQAASDDEDGAEVMMKSVGSLPDLEFDSASYKSRSVSPDF</sequence>
<keyword evidence="3" id="KW-1185">Reference proteome</keyword>
<evidence type="ECO:0000256" key="1">
    <source>
        <dbReference type="SAM" id="MobiDB-lite"/>
    </source>
</evidence>
<dbReference type="OrthoDB" id="5569761at2759"/>
<comment type="caution">
    <text evidence="2">The sequence shown here is derived from an EMBL/GenBank/DDBJ whole genome shotgun (WGS) entry which is preliminary data.</text>
</comment>
<gene>
    <name evidence="2" type="ORF">AG1IA_00008</name>
</gene>
<proteinExistence type="predicted"/>
<accession>L8XA28</accession>
<feature type="compositionally biased region" description="Basic residues" evidence="1">
    <location>
        <begin position="22"/>
        <end position="33"/>
    </location>
</feature>
<feature type="region of interest" description="Disordered" evidence="1">
    <location>
        <begin position="15"/>
        <end position="52"/>
    </location>
</feature>
<protein>
    <submittedName>
        <fullName evidence="2">Uncharacterized protein</fullName>
    </submittedName>
</protein>
<feature type="region of interest" description="Disordered" evidence="1">
    <location>
        <begin position="87"/>
        <end position="123"/>
    </location>
</feature>
<feature type="compositionally biased region" description="Polar residues" evidence="1">
    <location>
        <begin position="90"/>
        <end position="99"/>
    </location>
</feature>
<reference evidence="2 3" key="1">
    <citation type="journal article" date="2013" name="Nat. Commun.">
        <title>The evolution and pathogenic mechanisms of the rice sheath blight pathogen.</title>
        <authorList>
            <person name="Zheng A."/>
            <person name="Lin R."/>
            <person name="Xu L."/>
            <person name="Qin P."/>
            <person name="Tang C."/>
            <person name="Ai P."/>
            <person name="Zhang D."/>
            <person name="Liu Y."/>
            <person name="Sun Z."/>
            <person name="Feng H."/>
            <person name="Wang Y."/>
            <person name="Chen Y."/>
            <person name="Liang X."/>
            <person name="Fu R."/>
            <person name="Li Q."/>
            <person name="Zhang J."/>
            <person name="Yu X."/>
            <person name="Xie Z."/>
            <person name="Ding L."/>
            <person name="Guan P."/>
            <person name="Tang J."/>
            <person name="Liang Y."/>
            <person name="Wang S."/>
            <person name="Deng Q."/>
            <person name="Li S."/>
            <person name="Zhu J."/>
            <person name="Wang L."/>
            <person name="Liu H."/>
            <person name="Li P."/>
        </authorList>
    </citation>
    <scope>NUCLEOTIDE SEQUENCE [LARGE SCALE GENOMIC DNA]</scope>
    <source>
        <strain evidence="3">AG-1 IA</strain>
    </source>
</reference>
<dbReference type="EMBL" id="AFRT01000008">
    <property type="protein sequence ID" value="ELU45948.1"/>
    <property type="molecule type" value="Genomic_DNA"/>
</dbReference>
<dbReference type="Proteomes" id="UP000011668">
    <property type="component" value="Unassembled WGS sequence"/>
</dbReference>